<name>A0A9J6AS68_SOLCO</name>
<dbReference type="AlphaFoldDB" id="A0A9J6AS68"/>
<evidence type="ECO:0000313" key="2">
    <source>
        <dbReference type="Proteomes" id="UP000824120"/>
    </source>
</evidence>
<sequence length="98" mass="11986">MELGQPQCWKVLCNIKQEVDNNIILIIGRRDLDFWYDNWTNFHNQPDVDTKDKIRELHTVLHNNIRDKVIWIFNTNRNFTIKFFWSDCRQRSSSNNFI</sequence>
<dbReference type="Proteomes" id="UP000824120">
    <property type="component" value="Chromosome 2"/>
</dbReference>
<proteinExistence type="predicted"/>
<gene>
    <name evidence="1" type="ORF">H5410_012608</name>
</gene>
<organism evidence="1 2">
    <name type="scientific">Solanum commersonii</name>
    <name type="common">Commerson's wild potato</name>
    <name type="synonym">Commerson's nightshade</name>
    <dbReference type="NCBI Taxonomy" id="4109"/>
    <lineage>
        <taxon>Eukaryota</taxon>
        <taxon>Viridiplantae</taxon>
        <taxon>Streptophyta</taxon>
        <taxon>Embryophyta</taxon>
        <taxon>Tracheophyta</taxon>
        <taxon>Spermatophyta</taxon>
        <taxon>Magnoliopsida</taxon>
        <taxon>eudicotyledons</taxon>
        <taxon>Gunneridae</taxon>
        <taxon>Pentapetalae</taxon>
        <taxon>asterids</taxon>
        <taxon>lamiids</taxon>
        <taxon>Solanales</taxon>
        <taxon>Solanaceae</taxon>
        <taxon>Solanoideae</taxon>
        <taxon>Solaneae</taxon>
        <taxon>Solanum</taxon>
    </lineage>
</organism>
<accession>A0A9J6AS68</accession>
<dbReference type="EMBL" id="JACXVP010000002">
    <property type="protein sequence ID" value="KAG5627390.1"/>
    <property type="molecule type" value="Genomic_DNA"/>
</dbReference>
<comment type="caution">
    <text evidence="1">The sequence shown here is derived from an EMBL/GenBank/DDBJ whole genome shotgun (WGS) entry which is preliminary data.</text>
</comment>
<evidence type="ECO:0000313" key="1">
    <source>
        <dbReference type="EMBL" id="KAG5627390.1"/>
    </source>
</evidence>
<reference evidence="1 2" key="1">
    <citation type="submission" date="2020-09" db="EMBL/GenBank/DDBJ databases">
        <title>De no assembly of potato wild relative species, Solanum commersonii.</title>
        <authorList>
            <person name="Cho K."/>
        </authorList>
    </citation>
    <scope>NUCLEOTIDE SEQUENCE [LARGE SCALE GENOMIC DNA]</scope>
    <source>
        <strain evidence="1">LZ3.2</strain>
        <tissue evidence="1">Leaf</tissue>
    </source>
</reference>
<protein>
    <submittedName>
        <fullName evidence="1">Uncharacterized protein</fullName>
    </submittedName>
</protein>
<keyword evidence="2" id="KW-1185">Reference proteome</keyword>